<gene>
    <name evidence="4" type="ORF">FSBG_01670</name>
</gene>
<organism evidence="4 5">
    <name type="scientific">Fusobacterium gonidiaformans 3-1-5R</name>
    <dbReference type="NCBI Taxonomy" id="469605"/>
    <lineage>
        <taxon>Bacteria</taxon>
        <taxon>Fusobacteriati</taxon>
        <taxon>Fusobacteriota</taxon>
        <taxon>Fusobacteriia</taxon>
        <taxon>Fusobacteriales</taxon>
        <taxon>Fusobacteriaceae</taxon>
        <taxon>Fusobacterium</taxon>
    </lineage>
</organism>
<dbReference type="HOGENOM" id="CLU_078758_6_1_0"/>
<dbReference type="Pfam" id="PF00436">
    <property type="entry name" value="SSB"/>
    <property type="match status" value="1"/>
</dbReference>
<dbReference type="EMBL" id="GG657974">
    <property type="protein sequence ID" value="EFS22173.1"/>
    <property type="molecule type" value="Genomic_DNA"/>
</dbReference>
<evidence type="ECO:0000256" key="3">
    <source>
        <dbReference type="RuleBase" id="RU000524"/>
    </source>
</evidence>
<name>E5BI50_9FUSO</name>
<evidence type="ECO:0000313" key="4">
    <source>
        <dbReference type="EMBL" id="EFS22173.1"/>
    </source>
</evidence>
<dbReference type="OrthoDB" id="9809878at2"/>
<dbReference type="BioCyc" id="FSP469605-HMP:GTSP-1713-MONOMER"/>
<evidence type="ECO:0000256" key="1">
    <source>
        <dbReference type="ARBA" id="ARBA00023125"/>
    </source>
</evidence>
<dbReference type="RefSeq" id="WP_005959403.1">
    <property type="nucleotide sequence ID" value="NZ_GG657974.1"/>
</dbReference>
<dbReference type="CDD" id="cd04496">
    <property type="entry name" value="SSB_OBF"/>
    <property type="match status" value="1"/>
</dbReference>
<protein>
    <recommendedName>
        <fullName evidence="2 3">Single-stranded DNA-binding protein</fullName>
    </recommendedName>
</protein>
<evidence type="ECO:0000313" key="5">
    <source>
        <dbReference type="Proteomes" id="UP000002975"/>
    </source>
</evidence>
<accession>E5BI50</accession>
<dbReference type="NCBIfam" id="TIGR00621">
    <property type="entry name" value="ssb"/>
    <property type="match status" value="1"/>
</dbReference>
<dbReference type="GO" id="GO:0003697">
    <property type="term" value="F:single-stranded DNA binding"/>
    <property type="evidence" value="ECO:0007669"/>
    <property type="project" value="InterPro"/>
</dbReference>
<evidence type="ECO:0000256" key="2">
    <source>
        <dbReference type="PIRNR" id="PIRNR002070"/>
    </source>
</evidence>
<keyword evidence="5" id="KW-1185">Reference proteome</keyword>
<dbReference type="SUPFAM" id="SSF50249">
    <property type="entry name" value="Nucleic acid-binding proteins"/>
    <property type="match status" value="1"/>
</dbReference>
<dbReference type="InterPro" id="IPR011344">
    <property type="entry name" value="ssDNA-bd"/>
</dbReference>
<dbReference type="PROSITE" id="PS50935">
    <property type="entry name" value="SSB"/>
    <property type="match status" value="1"/>
</dbReference>
<dbReference type="PIRSF" id="PIRSF002070">
    <property type="entry name" value="SSB"/>
    <property type="match status" value="1"/>
</dbReference>
<sequence>MNNFSGVGRLTADAELQKKDGKSIVRFNIAIYRTKEVTDFFPCIIFGEYGEKLYDFLKKGKMIGIMGQVHNNQYEKDGEKRYYTSILVNRIELLEKKSELENIE</sequence>
<reference evidence="4 5" key="1">
    <citation type="submission" date="2009-02" db="EMBL/GenBank/DDBJ databases">
        <title>The Genome Sequence of Fusobacterium sp. 3_1_5R.</title>
        <authorList>
            <consortium name="The Broad Institute Genome Sequencing Platform"/>
            <person name="Ward D."/>
            <person name="Young S.K."/>
            <person name="Kodira C.D."/>
            <person name="Zeng Q."/>
            <person name="Koehrsen M."/>
            <person name="Alvarado L."/>
            <person name="Berlin A."/>
            <person name="Borenstein D."/>
            <person name="Chen Z."/>
            <person name="Engels R."/>
            <person name="Freedman E."/>
            <person name="Gellesch M."/>
            <person name="Goldberg J."/>
            <person name="Griggs A."/>
            <person name="Gujja S."/>
            <person name="Heiman D."/>
            <person name="Hepburn T."/>
            <person name="Howarth C."/>
            <person name="Jen D."/>
            <person name="Larson L."/>
            <person name="Lewis B."/>
            <person name="Mehta T."/>
            <person name="Park D."/>
            <person name="Pearson M."/>
            <person name="Roberts A."/>
            <person name="Saif S."/>
            <person name="Shea T."/>
            <person name="Shenoy N."/>
            <person name="Sisk P."/>
            <person name="Stolte C."/>
            <person name="Sykes S."/>
            <person name="Walk T."/>
            <person name="White J."/>
            <person name="Yandava C."/>
            <person name="Allen-Vercoe E."/>
            <person name="Strauss J."/>
            <person name="Ambrose C."/>
            <person name="Lander E."/>
            <person name="Nusbaum C."/>
            <person name="Galagan J."/>
            <person name="Birren B."/>
        </authorList>
    </citation>
    <scope>NUCLEOTIDE SEQUENCE [LARGE SCALE GENOMIC DNA]</scope>
    <source>
        <strain evidence="4 5">3_1_5R</strain>
    </source>
</reference>
<dbReference type="InterPro" id="IPR000424">
    <property type="entry name" value="Primosome_PriB/ssb"/>
</dbReference>
<dbReference type="Proteomes" id="UP000002975">
    <property type="component" value="Unassembled WGS sequence"/>
</dbReference>
<dbReference type="InterPro" id="IPR012340">
    <property type="entry name" value="NA-bd_OB-fold"/>
</dbReference>
<dbReference type="AlphaFoldDB" id="E5BI50"/>
<dbReference type="Gene3D" id="2.40.50.140">
    <property type="entry name" value="Nucleic acid-binding proteins"/>
    <property type="match status" value="1"/>
</dbReference>
<proteinExistence type="predicted"/>
<keyword evidence="1 2" id="KW-0238">DNA-binding</keyword>
<dbReference type="GO" id="GO:0006260">
    <property type="term" value="P:DNA replication"/>
    <property type="evidence" value="ECO:0007669"/>
    <property type="project" value="InterPro"/>
</dbReference>